<protein>
    <submittedName>
        <fullName evidence="3">RNA helicase</fullName>
    </submittedName>
</protein>
<dbReference type="InterPro" id="IPR001101">
    <property type="entry name" value="Plectin_repeat"/>
</dbReference>
<name>A0A1I7RI57_BURXY</name>
<reference evidence="3" key="1">
    <citation type="submission" date="2016-11" db="UniProtKB">
        <authorList>
            <consortium name="WormBaseParasite"/>
        </authorList>
    </citation>
    <scope>IDENTIFICATION</scope>
</reference>
<organism evidence="2 3">
    <name type="scientific">Bursaphelenchus xylophilus</name>
    <name type="common">Pinewood nematode worm</name>
    <name type="synonym">Aphelenchoides xylophilus</name>
    <dbReference type="NCBI Taxonomy" id="6326"/>
    <lineage>
        <taxon>Eukaryota</taxon>
        <taxon>Metazoa</taxon>
        <taxon>Ecdysozoa</taxon>
        <taxon>Nematoda</taxon>
        <taxon>Chromadorea</taxon>
        <taxon>Rhabditida</taxon>
        <taxon>Tylenchina</taxon>
        <taxon>Tylenchomorpha</taxon>
        <taxon>Aphelenchoidea</taxon>
        <taxon>Aphelenchoididae</taxon>
        <taxon>Bursaphelenchus</taxon>
    </lineage>
</organism>
<feature type="compositionally biased region" description="Basic and acidic residues" evidence="1">
    <location>
        <begin position="204"/>
        <end position="214"/>
    </location>
</feature>
<dbReference type="Proteomes" id="UP000095284">
    <property type="component" value="Unplaced"/>
</dbReference>
<dbReference type="SUPFAM" id="SSF75399">
    <property type="entry name" value="Plakin repeat"/>
    <property type="match status" value="4"/>
</dbReference>
<feature type="compositionally biased region" description="Pro residues" evidence="1">
    <location>
        <begin position="276"/>
        <end position="285"/>
    </location>
</feature>
<feature type="region of interest" description="Disordered" evidence="1">
    <location>
        <begin position="97"/>
        <end position="214"/>
    </location>
</feature>
<evidence type="ECO:0000313" key="2">
    <source>
        <dbReference type="Proteomes" id="UP000095284"/>
    </source>
</evidence>
<feature type="compositionally biased region" description="Basic and acidic residues" evidence="1">
    <location>
        <begin position="972"/>
        <end position="986"/>
    </location>
</feature>
<dbReference type="eggNOG" id="KOG0516">
    <property type="taxonomic scope" value="Eukaryota"/>
</dbReference>
<accession>A0A1I7RI57</accession>
<dbReference type="WBParaSite" id="BXY_0038600.1">
    <property type="protein sequence ID" value="BXY_0038600.1"/>
    <property type="gene ID" value="BXY_0038600"/>
</dbReference>
<feature type="region of interest" description="Disordered" evidence="1">
    <location>
        <begin position="972"/>
        <end position="1005"/>
    </location>
</feature>
<evidence type="ECO:0000313" key="3">
    <source>
        <dbReference type="WBParaSite" id="BXY_0038600.1"/>
    </source>
</evidence>
<dbReference type="InterPro" id="IPR035915">
    <property type="entry name" value="Plakin_repeat_sf"/>
</dbReference>
<feature type="compositionally biased region" description="Polar residues" evidence="1">
    <location>
        <begin position="38"/>
        <end position="49"/>
    </location>
</feature>
<dbReference type="Gene3D" id="3.90.1290.10">
    <property type="entry name" value="Plakin repeat"/>
    <property type="match status" value="4"/>
</dbReference>
<sequence>MPRPAMFKVSKSYSRKHERKRDDNFVLPGYNAPPPINRSEQIEYSSVRNGRSPGPYGREGYRQEIEGERSYQAERSFSGTAGAAGERGVHVERSFSGDRAGFAGERAGYEAARSQGLRRTASNDRYHQERAYSAQNAAQERGYTENERAWHSSASHARSPPPAHSPRSERGVYQAGGGGYFVSSPPPSRLSSRQHDTAYSAYHYNERQQREAKRAELREAARERYFKTRQPFHEKTEWETKEHYERKVKRVKKPQEQIKYVVREVKASDEGQYNGPPTPRAPTPTGPKWDINEDGNTKRTVTERHHETPLNIQRPIPQQEVVADENLDTFDNLNDLPEQVPLQEHEDEMQRFDEDIHTKTQFYEMEGNLNKKTDDILTFVEALREGLLNLSSGTGEFHDLVSGATISLERAAELGYIKSDINEILNGRHGIRHPETQQELTLLEAIRIGLFDPEKRQFRDLQTGEILWSYDPVCNSETQRRLIKLGVLKVPPLSVENAVRKNAIDSRTGIFKGQYAKEPMPLREALQNGYLQFGSASPRVVAPSLTDVIRERLIDPVQGKFIDKHSNEEISFRDACRRGGDTLLNQNVREVVNTKANKRLTLADAIYEKAINQNDGTFNDLRAGTPLNLRDAYERGFIGKPLTLTEAVEKGHIDASGRVTEPGTGHHYTLIEALAHGVLDPDAGHIRDKSTGEVISVVEALERGFLLPEGQFSVDGRNVDIRHAKHDGILVGRHRYSIFDVQGIKKQGRSLTFNEAVNEGLLDARAEKLDGINFAGAADFGVIDRNLQRTLTQPIGLKDGHREVNLVQAVGAGLIDPKRGVLLHHGRESSPRELYDAGLLSLRGAIKLTGLLDIHPALITGARKIEEQKRRIGKPSKETKVQDDHIKLTIEEAMKQGLLDTRNQRFRNGKEEISLDDALNRGLVHLNDEWIVPKNQVSQGGPTLEETVKETLTHTQQELAPQIFPDKSLEENVETKRRVRRTEAKAEGGPGSATYRAITGGKDGTQPLSFRTVGQPHVEESEHSWVFDSQTGRLTDAVTGELLTLDAAVRSGRLPKDELRVRDALSGREMSFVEAEQWGIVSAKDGFYLDKTNNRRVSLAEAAQQHRVYPTGGVPDHAGDAVVTKVKVQKREETAKKEAINARPEIDGDYNLTRFLANGLYENGTFLHPETEKELTLKELILHGFLSPYQTKVVDKQKGEQINLMEAIDRRIVDEVAGTVKDTKTGRTYQIEEALRNGLIKEEASRGAIEGKGGRFDMNTGVFHPRPKSSLSRHSTHSVSQPHQQVVEIGGRNVPVNTIKGADGVERGEYVDPQTGMKFTVQASSRTSKH</sequence>
<feature type="compositionally biased region" description="Basic and acidic residues" evidence="1">
    <location>
        <begin position="121"/>
        <end position="130"/>
    </location>
</feature>
<evidence type="ECO:0000256" key="1">
    <source>
        <dbReference type="SAM" id="MobiDB-lite"/>
    </source>
</evidence>
<feature type="region of interest" description="Disordered" evidence="1">
    <location>
        <begin position="268"/>
        <end position="294"/>
    </location>
</feature>
<dbReference type="GO" id="GO:0005856">
    <property type="term" value="C:cytoskeleton"/>
    <property type="evidence" value="ECO:0007669"/>
    <property type="project" value="InterPro"/>
</dbReference>
<dbReference type="SMART" id="SM00250">
    <property type="entry name" value="PLEC"/>
    <property type="match status" value="8"/>
</dbReference>
<feature type="region of interest" description="Disordered" evidence="1">
    <location>
        <begin position="1"/>
        <end position="60"/>
    </location>
</feature>
<proteinExistence type="predicted"/>